<keyword evidence="3" id="KW-0813">Transport</keyword>
<reference evidence="9 10" key="1">
    <citation type="submission" date="2021-06" db="EMBL/GenBank/DDBJ databases">
        <authorList>
            <person name="Criscuolo A."/>
        </authorList>
    </citation>
    <scope>NUCLEOTIDE SEQUENCE [LARGE SCALE GENOMIC DNA]</scope>
    <source>
        <strain evidence="10">CIP 111802</strain>
    </source>
</reference>
<feature type="transmembrane region" description="Helical" evidence="8">
    <location>
        <begin position="147"/>
        <end position="165"/>
    </location>
</feature>
<feature type="transmembrane region" description="Helical" evidence="8">
    <location>
        <begin position="337"/>
        <end position="357"/>
    </location>
</feature>
<comment type="subcellular location">
    <subcellularLocation>
        <location evidence="1">Membrane</location>
        <topology evidence="1">Multi-pass membrane protein</topology>
    </subcellularLocation>
</comment>
<feature type="transmembrane region" description="Helical" evidence="8">
    <location>
        <begin position="303"/>
        <end position="322"/>
    </location>
</feature>
<evidence type="ECO:0000256" key="6">
    <source>
        <dbReference type="ARBA" id="ARBA00022989"/>
    </source>
</evidence>
<feature type="transmembrane region" description="Helical" evidence="8">
    <location>
        <begin position="46"/>
        <end position="66"/>
    </location>
</feature>
<keyword evidence="4" id="KW-0309">Germination</keyword>
<dbReference type="Pfam" id="PF03845">
    <property type="entry name" value="Spore_permease"/>
    <property type="match status" value="1"/>
</dbReference>
<feature type="transmembrane region" description="Helical" evidence="8">
    <location>
        <begin position="269"/>
        <end position="291"/>
    </location>
</feature>
<evidence type="ECO:0000256" key="4">
    <source>
        <dbReference type="ARBA" id="ARBA00022544"/>
    </source>
</evidence>
<dbReference type="PANTHER" id="PTHR34975:SF2">
    <property type="entry name" value="SPORE GERMINATION PROTEIN A2"/>
    <property type="match status" value="1"/>
</dbReference>
<feature type="transmembrane region" description="Helical" evidence="8">
    <location>
        <begin position="116"/>
        <end position="135"/>
    </location>
</feature>
<name>A0ABN7TQ52_9BACL</name>
<proteinExistence type="inferred from homology"/>
<evidence type="ECO:0000313" key="9">
    <source>
        <dbReference type="EMBL" id="CAG7645756.1"/>
    </source>
</evidence>
<evidence type="ECO:0000256" key="8">
    <source>
        <dbReference type="SAM" id="Phobius"/>
    </source>
</evidence>
<keyword evidence="5 8" id="KW-0812">Transmembrane</keyword>
<gene>
    <name evidence="9" type="primary">yndE_9</name>
    <name evidence="9" type="ORF">PAECIP111802_03596</name>
</gene>
<organism evidence="9 10">
    <name type="scientific">Paenibacillus allorhizosphaerae</name>
    <dbReference type="NCBI Taxonomy" id="2849866"/>
    <lineage>
        <taxon>Bacteria</taxon>
        <taxon>Bacillati</taxon>
        <taxon>Bacillota</taxon>
        <taxon>Bacilli</taxon>
        <taxon>Bacillales</taxon>
        <taxon>Paenibacillaceae</taxon>
        <taxon>Paenibacillus</taxon>
    </lineage>
</organism>
<dbReference type="PANTHER" id="PTHR34975">
    <property type="entry name" value="SPORE GERMINATION PROTEIN A2"/>
    <property type="match status" value="1"/>
</dbReference>
<feature type="transmembrane region" description="Helical" evidence="8">
    <location>
        <begin position="12"/>
        <end position="34"/>
    </location>
</feature>
<feature type="transmembrane region" description="Helical" evidence="8">
    <location>
        <begin position="217"/>
        <end position="240"/>
    </location>
</feature>
<accession>A0ABN7TQ52</accession>
<dbReference type="Proteomes" id="UP000730618">
    <property type="component" value="Unassembled WGS sequence"/>
</dbReference>
<dbReference type="RefSeq" id="WP_329958243.1">
    <property type="nucleotide sequence ID" value="NZ_CAJVCE010000009.1"/>
</dbReference>
<evidence type="ECO:0000256" key="2">
    <source>
        <dbReference type="ARBA" id="ARBA00007998"/>
    </source>
</evidence>
<protein>
    <submittedName>
        <fullName evidence="9">Spore germination protein YndE</fullName>
    </submittedName>
</protein>
<comment type="similarity">
    <text evidence="2">Belongs to the amino acid-polyamine-organocation (APC) superfamily. Spore germination protein (SGP) (TC 2.A.3.9) family.</text>
</comment>
<evidence type="ECO:0000313" key="10">
    <source>
        <dbReference type="Proteomes" id="UP000730618"/>
    </source>
</evidence>
<keyword evidence="6 8" id="KW-1133">Transmembrane helix</keyword>
<feature type="transmembrane region" description="Helical" evidence="8">
    <location>
        <begin position="185"/>
        <end position="205"/>
    </location>
</feature>
<keyword evidence="7 8" id="KW-0472">Membrane</keyword>
<comment type="caution">
    <text evidence="9">The sequence shown here is derived from an EMBL/GenBank/DDBJ whole genome shotgun (WGS) entry which is preliminary data.</text>
</comment>
<keyword evidence="10" id="KW-1185">Reference proteome</keyword>
<evidence type="ECO:0000256" key="5">
    <source>
        <dbReference type="ARBA" id="ARBA00022692"/>
    </source>
</evidence>
<sequence length="372" mass="41690">MMLEKGKISALQMGILMYPTIMATAILVVPSITIKHAERDMWISPIWGSFVGFALTYITYQLHKLYPGQSLIQYSERVFGRILGKCCGLLFLMMQLHDTGFVIREYGEFVIGNFLSRTPVVMVMGSLVLVCAFAVRSGVEVIARCAQLFVPVFILLLLLLMLLLGPEYDPHNMLPMLENGIGRSLRGSLTVNSWFSDFVMLTFLLPAVSDPNKGRKWGIIAVVSIMLTMVITNIAILMLFGDLTAGFNYPFMVASRYIGLADFVEHLEAITMAIWVLVIFIKMCIYYYVFVLGTAQWLKLSDYRLLVFPVGICIVALGIWVTPNMQVMAKFFDSSGLFYSLSVKALLPALLCAVALVRHKFRSRPVPGSKTR</sequence>
<evidence type="ECO:0000256" key="1">
    <source>
        <dbReference type="ARBA" id="ARBA00004141"/>
    </source>
</evidence>
<evidence type="ECO:0000256" key="3">
    <source>
        <dbReference type="ARBA" id="ARBA00022448"/>
    </source>
</evidence>
<dbReference type="EMBL" id="CAJVCE010000009">
    <property type="protein sequence ID" value="CAG7645756.1"/>
    <property type="molecule type" value="Genomic_DNA"/>
</dbReference>
<evidence type="ECO:0000256" key="7">
    <source>
        <dbReference type="ARBA" id="ARBA00023136"/>
    </source>
</evidence>
<dbReference type="NCBIfam" id="TIGR00912">
    <property type="entry name" value="2A0309"/>
    <property type="match status" value="1"/>
</dbReference>
<dbReference type="InterPro" id="IPR004761">
    <property type="entry name" value="Spore_GerAB"/>
</dbReference>